<dbReference type="InterPro" id="IPR023213">
    <property type="entry name" value="CAT-like_dom_sf"/>
</dbReference>
<dbReference type="AlphaFoldDB" id="A0A7N0V5X4"/>
<name>A0A7N0V5X4_KALFE</name>
<dbReference type="OMA" id="CATRSSI"/>
<evidence type="ECO:0000256" key="1">
    <source>
        <dbReference type="ARBA" id="ARBA00009861"/>
    </source>
</evidence>
<accession>A0A7N0V5X4</accession>
<dbReference type="Gene3D" id="3.30.559.10">
    <property type="entry name" value="Chloramphenicol acetyltransferase-like domain"/>
    <property type="match status" value="2"/>
</dbReference>
<evidence type="ECO:0000313" key="2">
    <source>
        <dbReference type="EnsemblPlants" id="Kaladp0099s0008.1.v1.1"/>
    </source>
</evidence>
<evidence type="ECO:0000313" key="3">
    <source>
        <dbReference type="Proteomes" id="UP000594263"/>
    </source>
</evidence>
<dbReference type="Gramene" id="Kaladp0099s0008.1.v1.1">
    <property type="protein sequence ID" value="Kaladp0099s0008.1.v1.1"/>
    <property type="gene ID" value="Kaladp0099s0008.v1.1"/>
</dbReference>
<dbReference type="GO" id="GO:0016747">
    <property type="term" value="F:acyltransferase activity, transferring groups other than amino-acyl groups"/>
    <property type="evidence" value="ECO:0007669"/>
    <property type="project" value="TreeGrafter"/>
</dbReference>
<dbReference type="EnsemblPlants" id="Kaladp0099s0008.1.v1.1">
    <property type="protein sequence ID" value="Kaladp0099s0008.1.v1.1"/>
    <property type="gene ID" value="Kaladp0099s0008.v1.1"/>
</dbReference>
<dbReference type="PANTHER" id="PTHR31642:SF324">
    <property type="entry name" value="SPERMIDINE HYDROXYCINNAMOYL TRANSFERASE"/>
    <property type="match status" value="1"/>
</dbReference>
<reference evidence="2" key="1">
    <citation type="submission" date="2021-01" db="UniProtKB">
        <authorList>
            <consortium name="EnsemblPlants"/>
        </authorList>
    </citation>
    <scope>IDENTIFICATION</scope>
</reference>
<comment type="similarity">
    <text evidence="1">Belongs to the plant acyltransferase family.</text>
</comment>
<keyword evidence="3" id="KW-1185">Reference proteome</keyword>
<dbReference type="Proteomes" id="UP000594263">
    <property type="component" value="Unplaced"/>
</dbReference>
<dbReference type="PANTHER" id="PTHR31642">
    <property type="entry name" value="TRICHOTHECENE 3-O-ACETYLTRANSFERASE"/>
    <property type="match status" value="1"/>
</dbReference>
<evidence type="ECO:0008006" key="4">
    <source>
        <dbReference type="Google" id="ProtNLM"/>
    </source>
</evidence>
<dbReference type="Pfam" id="PF02458">
    <property type="entry name" value="Transferase"/>
    <property type="match status" value="1"/>
</dbReference>
<protein>
    <recommendedName>
        <fullName evidence="4">Spermidine hydroxycinnamoyl transferase</fullName>
    </recommendedName>
</protein>
<sequence>MITIKNTYTVKPDASTPSPGRFHLSSIDQTGAITHVSTIYVYRRPTSAKPFETLVQNLVTALSKTLVEFYPVAGRLHYIPNGGGQVELTCTAEGAEVTEAESEVPIEHFGDFSPTPLIKPLLPFIDYANKELHEIPLCLAQLTRFPCGAITVGLAVSHVVFDGVAAMLFVSEWSKHARGCLVDLVQPFLDRTILKTTGVVNQESSRSDVHTAYTRPPLLEGQSDDVEQRGKETTVARLELSPEQIAELKNRANLDSKDGRPYSRYEVIAAHMWRCSTKARGHRARQLTRLRIVIDIRNRIKPPLPKNFFGNAVICLAVETTSGELQSNPLGQISSRIRETLAKADDRLVRDTLSYLERQEDVTKYRNFHSIGGSTEVGFFGNPTFDITSWLSLPLYGTDLGWGPEDYMGIGAIGIDGKCFIVASHDTEGSVVVFMRLQVEYMKEFKRCFYEDLK</sequence>
<organism evidence="2 3">
    <name type="scientific">Kalanchoe fedtschenkoi</name>
    <name type="common">Lavender scallops</name>
    <name type="synonym">South American air plant</name>
    <dbReference type="NCBI Taxonomy" id="63787"/>
    <lineage>
        <taxon>Eukaryota</taxon>
        <taxon>Viridiplantae</taxon>
        <taxon>Streptophyta</taxon>
        <taxon>Embryophyta</taxon>
        <taxon>Tracheophyta</taxon>
        <taxon>Spermatophyta</taxon>
        <taxon>Magnoliopsida</taxon>
        <taxon>eudicotyledons</taxon>
        <taxon>Gunneridae</taxon>
        <taxon>Pentapetalae</taxon>
        <taxon>Saxifragales</taxon>
        <taxon>Crassulaceae</taxon>
        <taxon>Kalanchoe</taxon>
    </lineage>
</organism>
<dbReference type="InterPro" id="IPR050317">
    <property type="entry name" value="Plant_Fungal_Acyltransferase"/>
</dbReference>
<proteinExistence type="inferred from homology"/>